<dbReference type="Proteomes" id="UP001235030">
    <property type="component" value="Chromosome"/>
</dbReference>
<dbReference type="InterPro" id="IPR007438">
    <property type="entry name" value="DUF488"/>
</dbReference>
<dbReference type="Pfam" id="PF04343">
    <property type="entry name" value="DUF488"/>
    <property type="match status" value="1"/>
</dbReference>
<keyword evidence="2" id="KW-1185">Reference proteome</keyword>
<gene>
    <name evidence="1" type="ORF">TEMA_33420</name>
</gene>
<dbReference type="RefSeq" id="WP_228105413.1">
    <property type="nucleotide sequence ID" value="NZ_CP101637.1"/>
</dbReference>
<dbReference type="InterPro" id="IPR014519">
    <property type="entry name" value="UCP024492"/>
</dbReference>
<name>A0ABY9Q4B4_9FIRM</name>
<proteinExistence type="predicted"/>
<dbReference type="PIRSF" id="PIRSF024492">
    <property type="entry name" value="UCP024492"/>
    <property type="match status" value="1"/>
</dbReference>
<dbReference type="EMBL" id="CP101637">
    <property type="protein sequence ID" value="WMT82848.1"/>
    <property type="molecule type" value="Genomic_DNA"/>
</dbReference>
<evidence type="ECO:0000313" key="2">
    <source>
        <dbReference type="Proteomes" id="UP001235030"/>
    </source>
</evidence>
<reference evidence="1 2" key="1">
    <citation type="submission" date="2022-07" db="EMBL/GenBank/DDBJ databases">
        <title>Genome sequence of Terrisporobacter mayombei DSM6539.</title>
        <authorList>
            <person name="Boeer T."/>
            <person name="Bengelsdorf F.R."/>
            <person name="Daniel R."/>
            <person name="Poehlein A."/>
        </authorList>
    </citation>
    <scope>NUCLEOTIDE SEQUENCE [LARGE SCALE GENOMIC DNA]</scope>
    <source>
        <strain evidence="1 2">DSM 6539</strain>
    </source>
</reference>
<dbReference type="PANTHER" id="PTHR39337:SF1">
    <property type="entry name" value="BLR5642 PROTEIN"/>
    <property type="match status" value="1"/>
</dbReference>
<sequence length="206" mass="24315">MEIYTLGHSNYPFDKFIEILKKYNINCVIDIRAIPYSKYNTQYNKEFFQANLKRLGYTYIYMADEFGAKRRNRESYNNGGYADFEKVTLEDDFKKGVERLKIGCNKGYKIVLLGAMQEPIRCPRAILVGKELIKEGFDVNHIMHEGNLKTQKDLEELLLEKYFHQRNQLTIDALFGDDMNNEDMIEESYKLANKEIGYRIEKLNDK</sequence>
<organism evidence="1 2">
    <name type="scientific">Terrisporobacter mayombei</name>
    <dbReference type="NCBI Taxonomy" id="1541"/>
    <lineage>
        <taxon>Bacteria</taxon>
        <taxon>Bacillati</taxon>
        <taxon>Bacillota</taxon>
        <taxon>Clostridia</taxon>
        <taxon>Peptostreptococcales</taxon>
        <taxon>Peptostreptococcaceae</taxon>
        <taxon>Terrisporobacter</taxon>
    </lineage>
</organism>
<evidence type="ECO:0000313" key="1">
    <source>
        <dbReference type="EMBL" id="WMT82848.1"/>
    </source>
</evidence>
<evidence type="ECO:0008006" key="3">
    <source>
        <dbReference type="Google" id="ProtNLM"/>
    </source>
</evidence>
<accession>A0ABY9Q4B4</accession>
<protein>
    <recommendedName>
        <fullName evidence="3">DUF488 domain-containing protein</fullName>
    </recommendedName>
</protein>
<dbReference type="PANTHER" id="PTHR39337">
    <property type="entry name" value="BLR5642 PROTEIN"/>
    <property type="match status" value="1"/>
</dbReference>